<protein>
    <submittedName>
        <fullName evidence="1">Uncharacterized protein</fullName>
    </submittedName>
</protein>
<keyword evidence="2" id="KW-1185">Reference proteome</keyword>
<dbReference type="AlphaFoldDB" id="A0A8X7BPP5"/>
<sequence>MLIHFAISRACLEATDTMSRTAALLDLSPVENLRDATGRSVETPFQSQNFPKSTCQSARNDFKCIITSQFQISCYDYANFNADLDQHLSFIPNQMSESDCIETDDEHKLDDFRDSDIDLDFIPTE</sequence>
<evidence type="ECO:0000313" key="1">
    <source>
        <dbReference type="EMBL" id="GFY38808.1"/>
    </source>
</evidence>
<accession>A0A8X7BPP5</accession>
<dbReference type="Proteomes" id="UP000886998">
    <property type="component" value="Unassembled WGS sequence"/>
</dbReference>
<reference evidence="1" key="1">
    <citation type="submission" date="2020-08" db="EMBL/GenBank/DDBJ databases">
        <title>Multicomponent nature underlies the extraordinary mechanical properties of spider dragline silk.</title>
        <authorList>
            <person name="Kono N."/>
            <person name="Nakamura H."/>
            <person name="Mori M."/>
            <person name="Yoshida Y."/>
            <person name="Ohtoshi R."/>
            <person name="Malay A.D."/>
            <person name="Moran D.A.P."/>
            <person name="Tomita M."/>
            <person name="Numata K."/>
            <person name="Arakawa K."/>
        </authorList>
    </citation>
    <scope>NUCLEOTIDE SEQUENCE</scope>
</reference>
<comment type="caution">
    <text evidence="1">The sequence shown here is derived from an EMBL/GenBank/DDBJ whole genome shotgun (WGS) entry which is preliminary data.</text>
</comment>
<dbReference type="EMBL" id="BMAV01001084">
    <property type="protein sequence ID" value="GFY38808.1"/>
    <property type="molecule type" value="Genomic_DNA"/>
</dbReference>
<gene>
    <name evidence="1" type="ORF">TNIN_64651</name>
</gene>
<evidence type="ECO:0000313" key="2">
    <source>
        <dbReference type="Proteomes" id="UP000886998"/>
    </source>
</evidence>
<proteinExistence type="predicted"/>
<organism evidence="1 2">
    <name type="scientific">Trichonephila inaurata madagascariensis</name>
    <dbReference type="NCBI Taxonomy" id="2747483"/>
    <lineage>
        <taxon>Eukaryota</taxon>
        <taxon>Metazoa</taxon>
        <taxon>Ecdysozoa</taxon>
        <taxon>Arthropoda</taxon>
        <taxon>Chelicerata</taxon>
        <taxon>Arachnida</taxon>
        <taxon>Araneae</taxon>
        <taxon>Araneomorphae</taxon>
        <taxon>Entelegynae</taxon>
        <taxon>Araneoidea</taxon>
        <taxon>Nephilidae</taxon>
        <taxon>Trichonephila</taxon>
        <taxon>Trichonephila inaurata</taxon>
    </lineage>
</organism>
<name>A0A8X7BPP5_9ARAC</name>